<protein>
    <submittedName>
        <fullName evidence="1">3056_t:CDS:1</fullName>
    </submittedName>
</protein>
<dbReference type="EMBL" id="CAJVPV010002009">
    <property type="protein sequence ID" value="CAG8515402.1"/>
    <property type="molecule type" value="Genomic_DNA"/>
</dbReference>
<gene>
    <name evidence="1" type="ORF">AMORRO_LOCUS3939</name>
</gene>
<comment type="caution">
    <text evidence="1">The sequence shown here is derived from an EMBL/GenBank/DDBJ whole genome shotgun (WGS) entry which is preliminary data.</text>
</comment>
<organism evidence="1 2">
    <name type="scientific">Acaulospora morrowiae</name>
    <dbReference type="NCBI Taxonomy" id="94023"/>
    <lineage>
        <taxon>Eukaryota</taxon>
        <taxon>Fungi</taxon>
        <taxon>Fungi incertae sedis</taxon>
        <taxon>Mucoromycota</taxon>
        <taxon>Glomeromycotina</taxon>
        <taxon>Glomeromycetes</taxon>
        <taxon>Diversisporales</taxon>
        <taxon>Acaulosporaceae</taxon>
        <taxon>Acaulospora</taxon>
    </lineage>
</organism>
<reference evidence="1" key="1">
    <citation type="submission" date="2021-06" db="EMBL/GenBank/DDBJ databases">
        <authorList>
            <person name="Kallberg Y."/>
            <person name="Tangrot J."/>
            <person name="Rosling A."/>
        </authorList>
    </citation>
    <scope>NUCLEOTIDE SEQUENCE</scope>
    <source>
        <strain evidence="1">CL551</strain>
    </source>
</reference>
<name>A0A9N9A2K5_9GLOM</name>
<proteinExistence type="predicted"/>
<feature type="non-terminal residue" evidence="1">
    <location>
        <position position="1"/>
    </location>
</feature>
<dbReference type="Proteomes" id="UP000789342">
    <property type="component" value="Unassembled WGS sequence"/>
</dbReference>
<evidence type="ECO:0000313" key="1">
    <source>
        <dbReference type="EMBL" id="CAG8515402.1"/>
    </source>
</evidence>
<accession>A0A9N9A2K5</accession>
<dbReference type="OrthoDB" id="2432957at2759"/>
<dbReference type="AlphaFoldDB" id="A0A9N9A2K5"/>
<keyword evidence="2" id="KW-1185">Reference proteome</keyword>
<evidence type="ECO:0000313" key="2">
    <source>
        <dbReference type="Proteomes" id="UP000789342"/>
    </source>
</evidence>
<sequence length="70" mass="8379">GNLKIDNLIKETHGNNIRYRLEWIPYKILRLLEKLQRVDLALYTSLNGQKEELRVTPEESLIGKVLWRLY</sequence>